<gene>
    <name evidence="2" type="ORF">MEUPH1_LOCUS28302</name>
</gene>
<organism evidence="2 3">
    <name type="scientific">Macrosiphum euphorbiae</name>
    <name type="common">potato aphid</name>
    <dbReference type="NCBI Taxonomy" id="13131"/>
    <lineage>
        <taxon>Eukaryota</taxon>
        <taxon>Metazoa</taxon>
        <taxon>Ecdysozoa</taxon>
        <taxon>Arthropoda</taxon>
        <taxon>Hexapoda</taxon>
        <taxon>Insecta</taxon>
        <taxon>Pterygota</taxon>
        <taxon>Neoptera</taxon>
        <taxon>Paraneoptera</taxon>
        <taxon>Hemiptera</taxon>
        <taxon>Sternorrhyncha</taxon>
        <taxon>Aphidomorpha</taxon>
        <taxon>Aphidoidea</taxon>
        <taxon>Aphididae</taxon>
        <taxon>Macrosiphini</taxon>
        <taxon>Macrosiphum</taxon>
    </lineage>
</organism>
<evidence type="ECO:0000313" key="2">
    <source>
        <dbReference type="EMBL" id="CAI6374703.1"/>
    </source>
</evidence>
<reference evidence="2 3" key="1">
    <citation type="submission" date="2023-01" db="EMBL/GenBank/DDBJ databases">
        <authorList>
            <person name="Whitehead M."/>
        </authorList>
    </citation>
    <scope>NUCLEOTIDE SEQUENCE [LARGE SCALE GENOMIC DNA]</scope>
</reference>
<accession>A0AAV0Y419</accession>
<dbReference type="Proteomes" id="UP001160148">
    <property type="component" value="Unassembled WGS sequence"/>
</dbReference>
<dbReference type="PRINTS" id="PR01345">
    <property type="entry name" value="CERVTRCPTASE"/>
</dbReference>
<dbReference type="InterPro" id="IPR000477">
    <property type="entry name" value="RT_dom"/>
</dbReference>
<dbReference type="AlphaFoldDB" id="A0AAV0Y419"/>
<dbReference type="CDD" id="cd01650">
    <property type="entry name" value="RT_nLTR_like"/>
    <property type="match status" value="1"/>
</dbReference>
<dbReference type="PANTHER" id="PTHR33332">
    <property type="entry name" value="REVERSE TRANSCRIPTASE DOMAIN-CONTAINING PROTEIN"/>
    <property type="match status" value="1"/>
</dbReference>
<dbReference type="SUPFAM" id="SSF56672">
    <property type="entry name" value="DNA/RNA polymerases"/>
    <property type="match status" value="1"/>
</dbReference>
<name>A0AAV0Y419_9HEMI</name>
<evidence type="ECO:0000259" key="1">
    <source>
        <dbReference type="PROSITE" id="PS50878"/>
    </source>
</evidence>
<dbReference type="EMBL" id="CARXXK010001248">
    <property type="protein sequence ID" value="CAI6374703.1"/>
    <property type="molecule type" value="Genomic_DNA"/>
</dbReference>
<dbReference type="GO" id="GO:0071897">
    <property type="term" value="P:DNA biosynthetic process"/>
    <property type="evidence" value="ECO:0007669"/>
    <property type="project" value="UniProtKB-ARBA"/>
</dbReference>
<evidence type="ECO:0000313" key="3">
    <source>
        <dbReference type="Proteomes" id="UP001160148"/>
    </source>
</evidence>
<sequence>MHYGDIIASDVDIANLFALLFNSVYKSPLPPPPPHWNAENIGIKPFTFLPSRLTIELVEVEENLLSLRTTKSRGPDGISAQFLFSIRAQLKYPLLCLFNLSLAEGIFSSIWKTSQVTPIYKSGDPGSVSNYRPISGLPLIGKLFEKIVNKCIERRFKLVLSTNQHGFYGGRSTTTSALEFSAFIRDSFKNMSQVDVIFTDISKAFDSINHIVLIDILDRLGIGEPLLSWFKSYITGRRQFVSLFNQKSAEYLVTSGVPQGGHLSPLLFNILINTLCESVDSKMLLFADDVKLYNWVQSESDAILLQESLNKLVHWCNTVGLELAIHKCKVMSFSRRHSIIQYDYSIDNVMLQRINQVEDLGFIFTPMLSFAPHIDWIVGKALRSLGFIRRRAGSVMSVKCLLILYATLVRSIVEYGSVVWSPRTKCDIIRIERVQHRLLSMVSRSMGINHEPHDYKPVLIALNLSTLSERRNMSDIKLLNSLVSGVIDSPDLLSRIGFRIPGTTRSRDPYYLASVSKNYLDDDPLRRAMSLVNSQTS</sequence>
<dbReference type="Pfam" id="PF00078">
    <property type="entry name" value="RVT_1"/>
    <property type="match status" value="1"/>
</dbReference>
<feature type="domain" description="Reverse transcriptase" evidence="1">
    <location>
        <begin position="100"/>
        <end position="346"/>
    </location>
</feature>
<dbReference type="PROSITE" id="PS50878">
    <property type="entry name" value="RT_POL"/>
    <property type="match status" value="1"/>
</dbReference>
<protein>
    <recommendedName>
        <fullName evidence="1">Reverse transcriptase domain-containing protein</fullName>
    </recommendedName>
</protein>
<dbReference type="InterPro" id="IPR043128">
    <property type="entry name" value="Rev_trsase/Diguanyl_cyclase"/>
</dbReference>
<dbReference type="InterPro" id="IPR043502">
    <property type="entry name" value="DNA/RNA_pol_sf"/>
</dbReference>
<keyword evidence="3" id="KW-1185">Reference proteome</keyword>
<dbReference type="Gene3D" id="3.30.70.270">
    <property type="match status" value="1"/>
</dbReference>
<comment type="caution">
    <text evidence="2">The sequence shown here is derived from an EMBL/GenBank/DDBJ whole genome shotgun (WGS) entry which is preliminary data.</text>
</comment>
<proteinExistence type="predicted"/>